<reference evidence="1 2" key="1">
    <citation type="journal article" date="2016" name="Nat. Commun.">
        <title>Thousands of microbial genomes shed light on interconnected biogeochemical processes in an aquifer system.</title>
        <authorList>
            <person name="Anantharaman K."/>
            <person name="Brown C.T."/>
            <person name="Hug L.A."/>
            <person name="Sharon I."/>
            <person name="Castelle C.J."/>
            <person name="Probst A.J."/>
            <person name="Thomas B.C."/>
            <person name="Singh A."/>
            <person name="Wilkins M.J."/>
            <person name="Karaoz U."/>
            <person name="Brodie E.L."/>
            <person name="Williams K.H."/>
            <person name="Hubbard S.S."/>
            <person name="Banfield J.F."/>
        </authorList>
    </citation>
    <scope>NUCLEOTIDE SEQUENCE [LARGE SCALE GENOMIC DNA]</scope>
</reference>
<dbReference type="AlphaFoldDB" id="A0A1F5EHD7"/>
<dbReference type="Proteomes" id="UP000179003">
    <property type="component" value="Unassembled WGS sequence"/>
</dbReference>
<accession>A0A1F5EHD7</accession>
<evidence type="ECO:0000313" key="2">
    <source>
        <dbReference type="Proteomes" id="UP000179003"/>
    </source>
</evidence>
<name>A0A1F5EHD7_9BACT</name>
<proteinExistence type="predicted"/>
<gene>
    <name evidence="1" type="ORF">A2442_01705</name>
</gene>
<evidence type="ECO:0000313" key="1">
    <source>
        <dbReference type="EMBL" id="OGD66818.1"/>
    </source>
</evidence>
<comment type="caution">
    <text evidence="1">The sequence shown here is derived from an EMBL/GenBank/DDBJ whole genome shotgun (WGS) entry which is preliminary data.</text>
</comment>
<dbReference type="EMBL" id="MFAE01000014">
    <property type="protein sequence ID" value="OGD66818.1"/>
    <property type="molecule type" value="Genomic_DNA"/>
</dbReference>
<protein>
    <submittedName>
        <fullName evidence="1">Uncharacterized protein</fullName>
    </submittedName>
</protein>
<sequence>MVIFFILFKVNYYVSNYIKKTPKVMNTLWGIWGSVGNISLKYCVLRTLILCGHKSLSIFFVLRTQIYLSVCHPRLAVFVSGGNKNIAPPSQN</sequence>
<organism evidence="1 2">
    <name type="scientific">Candidatus Campbellbacteria bacterium RIFOXYC2_FULL_35_25</name>
    <dbReference type="NCBI Taxonomy" id="1797582"/>
    <lineage>
        <taxon>Bacteria</taxon>
        <taxon>Candidatus Campbelliibacteriota</taxon>
    </lineage>
</organism>